<dbReference type="InterPro" id="IPR017870">
    <property type="entry name" value="FeS_cluster_insertion_CS"/>
</dbReference>
<dbReference type="PANTHER" id="PTHR10072">
    <property type="entry name" value="IRON-SULFUR CLUSTER ASSEMBLY PROTEIN"/>
    <property type="match status" value="1"/>
</dbReference>
<evidence type="ECO:0000313" key="4">
    <source>
        <dbReference type="Proteomes" id="UP000189369"/>
    </source>
</evidence>
<dbReference type="Pfam" id="PF01521">
    <property type="entry name" value="Fe-S_biosyn"/>
    <property type="match status" value="1"/>
</dbReference>
<dbReference type="EMBL" id="CP019697">
    <property type="protein sequence ID" value="AQS50805.1"/>
    <property type="molecule type" value="Genomic_DNA"/>
</dbReference>
<dbReference type="GO" id="GO:0016226">
    <property type="term" value="P:iron-sulfur cluster assembly"/>
    <property type="evidence" value="ECO:0007669"/>
    <property type="project" value="InterPro"/>
</dbReference>
<dbReference type="NCBIfam" id="TIGR00049">
    <property type="entry name" value="iron-sulfur cluster assembly accessory protein"/>
    <property type="match status" value="1"/>
</dbReference>
<reference evidence="3 4" key="1">
    <citation type="submission" date="2017-01" db="EMBL/GenBank/DDBJ databases">
        <title>Complete Genome Sequence of Paenalcaligenes hominis, Isolated from a paraplegic Patient with neurogenic bladder.</title>
        <authorList>
            <person name="Mukhopadhyay R."/>
            <person name="Joaquin J."/>
            <person name="Hogue R."/>
            <person name="Kilaru A."/>
            <person name="Jospin G."/>
            <person name="Mars K."/>
            <person name="Eisen J.A."/>
            <person name="Chaturvedi V."/>
        </authorList>
    </citation>
    <scope>NUCLEOTIDE SEQUENCE [LARGE SCALE GENOMIC DNA]</scope>
    <source>
        <strain evidence="3 4">15S00501</strain>
    </source>
</reference>
<dbReference type="InterPro" id="IPR016092">
    <property type="entry name" value="ATAP"/>
</dbReference>
<proteinExistence type="inferred from homology"/>
<evidence type="ECO:0000259" key="2">
    <source>
        <dbReference type="Pfam" id="PF01521"/>
    </source>
</evidence>
<organism evidence="3 4">
    <name type="scientific">Paenalcaligenes hominis</name>
    <dbReference type="NCBI Taxonomy" id="643674"/>
    <lineage>
        <taxon>Bacteria</taxon>
        <taxon>Pseudomonadati</taxon>
        <taxon>Pseudomonadota</taxon>
        <taxon>Betaproteobacteria</taxon>
        <taxon>Burkholderiales</taxon>
        <taxon>Alcaligenaceae</taxon>
        <taxon>Paenalcaligenes</taxon>
    </lineage>
</organism>
<sequence>MSITLTSQAAEHISKHLEKRGSGLGLRLGVRLTGCSGMAYEVNYVDEAAENDHVFEDQGIRVYVDPRSLPFVDGTQIDYERKGLSAMFKFRNPNEKAACGCGESFTV</sequence>
<dbReference type="Proteomes" id="UP000189369">
    <property type="component" value="Chromosome"/>
</dbReference>
<feature type="domain" description="Core" evidence="2">
    <location>
        <begin position="1"/>
        <end position="103"/>
    </location>
</feature>
<dbReference type="GO" id="GO:0005829">
    <property type="term" value="C:cytosol"/>
    <property type="evidence" value="ECO:0007669"/>
    <property type="project" value="TreeGrafter"/>
</dbReference>
<accession>A0A1U9JYD5</accession>
<evidence type="ECO:0000313" key="3">
    <source>
        <dbReference type="EMBL" id="AQS50805.1"/>
    </source>
</evidence>
<dbReference type="AlphaFoldDB" id="A0A1U9JYD5"/>
<dbReference type="PANTHER" id="PTHR10072:SF41">
    <property type="entry name" value="IRON-SULFUR CLUSTER ASSEMBLY 1 HOMOLOG, MITOCHONDRIAL"/>
    <property type="match status" value="1"/>
</dbReference>
<dbReference type="InterPro" id="IPR000361">
    <property type="entry name" value="ATAP_core_dom"/>
</dbReference>
<dbReference type="STRING" id="643674.PAEH1_03090"/>
<comment type="similarity">
    <text evidence="1">Belongs to the HesB/IscA family.</text>
</comment>
<dbReference type="InterPro" id="IPR050322">
    <property type="entry name" value="Fe-S_cluster_asmbl/transfer"/>
</dbReference>
<dbReference type="GO" id="GO:0051537">
    <property type="term" value="F:2 iron, 2 sulfur cluster binding"/>
    <property type="evidence" value="ECO:0007669"/>
    <property type="project" value="UniProtKB-ARBA"/>
</dbReference>
<dbReference type="KEGG" id="phn:PAEH1_03090"/>
<dbReference type="SUPFAM" id="SSF89360">
    <property type="entry name" value="HesB-like domain"/>
    <property type="match status" value="1"/>
</dbReference>
<evidence type="ECO:0000256" key="1">
    <source>
        <dbReference type="ARBA" id="ARBA00006718"/>
    </source>
</evidence>
<dbReference type="OrthoDB" id="9801228at2"/>
<dbReference type="FunFam" id="2.60.300.12:FF:000001">
    <property type="entry name" value="Iron-binding protein IscA"/>
    <property type="match status" value="1"/>
</dbReference>
<dbReference type="Gene3D" id="2.60.300.12">
    <property type="entry name" value="HesB-like domain"/>
    <property type="match status" value="1"/>
</dbReference>
<dbReference type="PROSITE" id="PS01152">
    <property type="entry name" value="HESB"/>
    <property type="match status" value="1"/>
</dbReference>
<dbReference type="InterPro" id="IPR035903">
    <property type="entry name" value="HesB-like_dom_sf"/>
</dbReference>
<gene>
    <name evidence="3" type="primary">iscA</name>
    <name evidence="3" type="ORF">PAEH1_03090</name>
</gene>
<protein>
    <submittedName>
        <fullName evidence="3">Iron-sulfur cluster assembly protein IscA</fullName>
    </submittedName>
</protein>
<name>A0A1U9JYD5_9BURK</name>